<feature type="compositionally biased region" description="Basic and acidic residues" evidence="1">
    <location>
        <begin position="39"/>
        <end position="78"/>
    </location>
</feature>
<protein>
    <submittedName>
        <fullName evidence="3">Uncharacterized protein</fullName>
    </submittedName>
</protein>
<keyword evidence="2" id="KW-0472">Membrane</keyword>
<dbReference type="OrthoDB" id="3830204at2"/>
<organism evidence="3 4">
    <name type="scientific">Kribbella turkmenica</name>
    <dbReference type="NCBI Taxonomy" id="2530375"/>
    <lineage>
        <taxon>Bacteria</taxon>
        <taxon>Bacillati</taxon>
        <taxon>Actinomycetota</taxon>
        <taxon>Actinomycetes</taxon>
        <taxon>Propionibacteriales</taxon>
        <taxon>Kribbellaceae</taxon>
        <taxon>Kribbella</taxon>
    </lineage>
</organism>
<evidence type="ECO:0000256" key="1">
    <source>
        <dbReference type="SAM" id="MobiDB-lite"/>
    </source>
</evidence>
<accession>A0A4V2YG67</accession>
<gene>
    <name evidence="3" type="ORF">E1218_14250</name>
</gene>
<evidence type="ECO:0000313" key="4">
    <source>
        <dbReference type="Proteomes" id="UP000295172"/>
    </source>
</evidence>
<feature type="region of interest" description="Disordered" evidence="1">
    <location>
        <begin position="36"/>
        <end position="78"/>
    </location>
</feature>
<dbReference type="EMBL" id="SMKR01000052">
    <property type="protein sequence ID" value="TDD25827.1"/>
    <property type="molecule type" value="Genomic_DNA"/>
</dbReference>
<evidence type="ECO:0000313" key="3">
    <source>
        <dbReference type="EMBL" id="TDD25827.1"/>
    </source>
</evidence>
<proteinExistence type="predicted"/>
<keyword evidence="2" id="KW-1133">Transmembrane helix</keyword>
<evidence type="ECO:0000256" key="2">
    <source>
        <dbReference type="SAM" id="Phobius"/>
    </source>
</evidence>
<feature type="transmembrane region" description="Helical" evidence="2">
    <location>
        <begin position="6"/>
        <end position="22"/>
    </location>
</feature>
<comment type="caution">
    <text evidence="3">The sequence shown here is derived from an EMBL/GenBank/DDBJ whole genome shotgun (WGS) entry which is preliminary data.</text>
</comment>
<name>A0A4V2YG67_9ACTN</name>
<reference evidence="3 4" key="1">
    <citation type="submission" date="2019-02" db="EMBL/GenBank/DDBJ databases">
        <title>Draft genome sequences of novel Actinobacteria.</title>
        <authorList>
            <person name="Sahin N."/>
            <person name="Ay H."/>
            <person name="Saygin H."/>
        </authorList>
    </citation>
    <scope>NUCLEOTIDE SEQUENCE [LARGE SCALE GENOMIC DNA]</scope>
    <source>
        <strain evidence="3 4">16K104</strain>
    </source>
</reference>
<dbReference type="AlphaFoldDB" id="A0A4V2YG67"/>
<dbReference type="Proteomes" id="UP000295172">
    <property type="component" value="Unassembled WGS sequence"/>
</dbReference>
<dbReference type="RefSeq" id="WP_132320166.1">
    <property type="nucleotide sequence ID" value="NZ_SMKR01000052.1"/>
</dbReference>
<keyword evidence="4" id="KW-1185">Reference proteome</keyword>
<sequence length="78" mass="8801">MSWQLWVVIALVATGVVVLTVTRMRHAQHVFDDIVQPDRPMDSDRRGHTGDEIARAGARAQDRARRNETESSPRRGHG</sequence>
<keyword evidence="2" id="KW-0812">Transmembrane</keyword>